<dbReference type="SMART" id="SM00231">
    <property type="entry name" value="FA58C"/>
    <property type="match status" value="1"/>
</dbReference>
<gene>
    <name evidence="20 22" type="primary">Bma-ddr-2</name>
    <name evidence="20" type="ORF">BM_BM3311</name>
</gene>
<dbReference type="GO" id="GO:0005886">
    <property type="term" value="C:plasma membrane"/>
    <property type="evidence" value="ECO:0007669"/>
    <property type="project" value="UniProtKB-SubCell"/>
</dbReference>
<dbReference type="PROSITE" id="PS01286">
    <property type="entry name" value="FA58C_2"/>
    <property type="match status" value="1"/>
</dbReference>
<evidence type="ECO:0000259" key="19">
    <source>
        <dbReference type="PROSITE" id="PS50022"/>
    </source>
</evidence>
<dbReference type="GO" id="GO:0038062">
    <property type="term" value="F:protein tyrosine kinase collagen receptor activity"/>
    <property type="evidence" value="ECO:0007669"/>
    <property type="project" value="TreeGrafter"/>
</dbReference>
<feature type="signal peptide" evidence="17">
    <location>
        <begin position="1"/>
        <end position="20"/>
    </location>
</feature>
<dbReference type="InterPro" id="IPR048525">
    <property type="entry name" value="DDR1-2_DS-like"/>
</dbReference>
<keyword evidence="4" id="KW-1003">Cell membrane</keyword>
<protein>
    <submittedName>
        <fullName evidence="20 22">Protein kinase domain containing protein</fullName>
    </submittedName>
</protein>
<keyword evidence="5 16" id="KW-0812">Transmembrane</keyword>
<dbReference type="Pfam" id="PF07714">
    <property type="entry name" value="PK_Tyr_Ser-Thr"/>
    <property type="match status" value="1"/>
</dbReference>
<dbReference type="GeneID" id="6100504"/>
<reference evidence="21" key="1">
    <citation type="journal article" date="2007" name="Science">
        <title>Draft genome of the filarial nematode parasite Brugia malayi.</title>
        <authorList>
            <person name="Ghedin E."/>
            <person name="Wang S."/>
            <person name="Spiro D."/>
            <person name="Caler E."/>
            <person name="Zhao Q."/>
            <person name="Crabtree J."/>
            <person name="Allen J.E."/>
            <person name="Delcher A.L."/>
            <person name="Guiliano D.B."/>
            <person name="Miranda-Saavedra D."/>
            <person name="Angiuoli S.V."/>
            <person name="Creasy T."/>
            <person name="Amedeo P."/>
            <person name="Haas B."/>
            <person name="El-Sayed N.M."/>
            <person name="Wortman J.R."/>
            <person name="Feldblyum T."/>
            <person name="Tallon L."/>
            <person name="Schatz M."/>
            <person name="Shumway M."/>
            <person name="Koo H."/>
            <person name="Salzberg S.L."/>
            <person name="Schobel S."/>
            <person name="Pertea M."/>
            <person name="Pop M."/>
            <person name="White O."/>
            <person name="Barton G.J."/>
            <person name="Carlow C.K."/>
            <person name="Crawford M.J."/>
            <person name="Daub J."/>
            <person name="Dimmic M.W."/>
            <person name="Estes C.F."/>
            <person name="Foster J.M."/>
            <person name="Ganatra M."/>
            <person name="Gregory W.F."/>
            <person name="Johnson N.M."/>
            <person name="Jin J."/>
            <person name="Komuniecki R."/>
            <person name="Korf I."/>
            <person name="Kumar S."/>
            <person name="Laney S."/>
            <person name="Li B.W."/>
            <person name="Li W."/>
            <person name="Lindblom T.H."/>
            <person name="Lustigman S."/>
            <person name="Ma D."/>
            <person name="Maina C.V."/>
            <person name="Martin D.M."/>
            <person name="McCarter J.P."/>
            <person name="McReynolds L."/>
            <person name="Mitreva M."/>
            <person name="Nutman T.B."/>
            <person name="Parkinson J."/>
            <person name="Peregrin-Alvarez J.M."/>
            <person name="Poole C."/>
            <person name="Ren Q."/>
            <person name="Saunders L."/>
            <person name="Sluder A.E."/>
            <person name="Smith K."/>
            <person name="Stanke M."/>
            <person name="Unnasch T.R."/>
            <person name="Ware J."/>
            <person name="Wei A.D."/>
            <person name="Weil G."/>
            <person name="Williams D.J."/>
            <person name="Zhang Y."/>
            <person name="Williams S.A."/>
            <person name="Fraser-Liggett C."/>
            <person name="Slatko B."/>
            <person name="Blaxter M.L."/>
            <person name="Scott A.L."/>
        </authorList>
    </citation>
    <scope>NUCLEOTIDE SEQUENCE</scope>
    <source>
        <strain evidence="21">FR3</strain>
    </source>
</reference>
<evidence type="ECO:0000256" key="7">
    <source>
        <dbReference type="ARBA" id="ARBA00022741"/>
    </source>
</evidence>
<dbReference type="InterPro" id="IPR008979">
    <property type="entry name" value="Galactose-bd-like_sf"/>
</dbReference>
<dbReference type="PROSITE" id="PS01285">
    <property type="entry name" value="FA58C_1"/>
    <property type="match status" value="1"/>
</dbReference>
<feature type="domain" description="Protein kinase" evidence="18">
    <location>
        <begin position="565"/>
        <end position="822"/>
    </location>
</feature>
<dbReference type="FunFam" id="2.60.120.260:FF:000007">
    <property type="entry name" value="Discoidin domain receptor tyrosine kinase 1"/>
    <property type="match status" value="1"/>
</dbReference>
<dbReference type="CDD" id="cd00057">
    <property type="entry name" value="FA58C"/>
    <property type="match status" value="1"/>
</dbReference>
<feature type="transmembrane region" description="Helical" evidence="16">
    <location>
        <begin position="397"/>
        <end position="421"/>
    </location>
</feature>
<dbReference type="PROSITE" id="PS50022">
    <property type="entry name" value="FA58C_3"/>
    <property type="match status" value="1"/>
</dbReference>
<comment type="similarity">
    <text evidence="14">Belongs to the protein kinase superfamily. Tyr protein kinase family. Insulin receptor subfamily.</text>
</comment>
<dbReference type="GO" id="GO:0043204">
    <property type="term" value="C:perikaryon"/>
    <property type="evidence" value="ECO:0007669"/>
    <property type="project" value="UniProtKB-SubCell"/>
</dbReference>
<dbReference type="PANTHER" id="PTHR24416:SF634">
    <property type="entry name" value="DISCOIDIN DOMAIN-CONTAINING RECEPTOR TYROSINE KINASE B"/>
    <property type="match status" value="1"/>
</dbReference>
<keyword evidence="20" id="KW-0808">Transferase</keyword>
<dbReference type="SUPFAM" id="SSF56112">
    <property type="entry name" value="Protein kinase-like (PK-like)"/>
    <property type="match status" value="1"/>
</dbReference>
<dbReference type="WBParaSite" id="Bm3311a.1">
    <property type="protein sequence ID" value="Bm3311a.1"/>
    <property type="gene ID" value="WBGene00223572"/>
</dbReference>
<evidence type="ECO:0000313" key="22">
    <source>
        <dbReference type="WBParaSite" id="Bm3311a.1"/>
    </source>
</evidence>
<dbReference type="InterPro" id="IPR011009">
    <property type="entry name" value="Kinase-like_dom_sf"/>
</dbReference>
<organism evidence="20">
    <name type="scientific">Brugia malayi</name>
    <name type="common">Filarial nematode worm</name>
    <dbReference type="NCBI Taxonomy" id="6279"/>
    <lineage>
        <taxon>Eukaryota</taxon>
        <taxon>Metazoa</taxon>
        <taxon>Ecdysozoa</taxon>
        <taxon>Nematoda</taxon>
        <taxon>Chromadorea</taxon>
        <taxon>Rhabditida</taxon>
        <taxon>Spirurina</taxon>
        <taxon>Spiruromorpha</taxon>
        <taxon>Filarioidea</taxon>
        <taxon>Onchocercidae</taxon>
        <taxon>Brugia</taxon>
    </lineage>
</organism>
<feature type="chain" id="PRO_5023938519" evidence="17">
    <location>
        <begin position="21"/>
        <end position="836"/>
    </location>
</feature>
<dbReference type="KEGG" id="bmy:BM_BM3311"/>
<dbReference type="GO" id="GO:0005524">
    <property type="term" value="F:ATP binding"/>
    <property type="evidence" value="ECO:0007669"/>
    <property type="project" value="UniProtKB-KW"/>
</dbReference>
<dbReference type="GO" id="GO:0043235">
    <property type="term" value="C:receptor complex"/>
    <property type="evidence" value="ECO:0007669"/>
    <property type="project" value="TreeGrafter"/>
</dbReference>
<keyword evidence="21" id="KW-1185">Reference proteome</keyword>
<evidence type="ECO:0000256" key="11">
    <source>
        <dbReference type="ARBA" id="ARBA00023157"/>
    </source>
</evidence>
<dbReference type="Gene3D" id="2.60.120.1190">
    <property type="match status" value="1"/>
</dbReference>
<dbReference type="GO" id="GO:0097376">
    <property type="term" value="P:interneuron axon guidance"/>
    <property type="evidence" value="ECO:0007669"/>
    <property type="project" value="EnsemblMetazoa"/>
</dbReference>
<reference evidence="20" key="2">
    <citation type="submission" date="2019-04" db="EMBL/GenBank/DDBJ databases">
        <authorList>
            <person name="Howe K."/>
            <person name="Paulini M."/>
            <person name="Williams G."/>
        </authorList>
    </citation>
    <scope>NUCLEOTIDE SEQUENCE [LARGE SCALE GENOMIC DNA]</scope>
    <source>
        <strain evidence="20">FR3</strain>
    </source>
</reference>
<feature type="domain" description="F5/8 type C" evidence="19">
    <location>
        <begin position="26"/>
        <end position="182"/>
    </location>
</feature>
<dbReference type="PANTHER" id="PTHR24416">
    <property type="entry name" value="TYROSINE-PROTEIN KINASE RECEPTOR"/>
    <property type="match status" value="1"/>
</dbReference>
<evidence type="ECO:0000259" key="18">
    <source>
        <dbReference type="PROSITE" id="PS50011"/>
    </source>
</evidence>
<dbReference type="InterPro" id="IPR000421">
    <property type="entry name" value="FA58C"/>
</dbReference>
<evidence type="ECO:0000313" key="20">
    <source>
        <dbReference type="EMBL" id="VIO88606.1"/>
    </source>
</evidence>
<dbReference type="OrthoDB" id="6071166at2759"/>
<name>A0A4E9EY07_BRUMA</name>
<keyword evidence="20" id="KW-0418">Kinase</keyword>
<evidence type="ECO:0000256" key="6">
    <source>
        <dbReference type="ARBA" id="ARBA00022729"/>
    </source>
</evidence>
<evidence type="ECO:0000256" key="8">
    <source>
        <dbReference type="ARBA" id="ARBA00022840"/>
    </source>
</evidence>
<keyword evidence="11" id="KW-1015">Disulfide bond</keyword>
<dbReference type="CTD" id="6100504"/>
<dbReference type="InterPro" id="IPR000719">
    <property type="entry name" value="Prot_kinase_dom"/>
</dbReference>
<evidence type="ECO:0000256" key="14">
    <source>
        <dbReference type="ARBA" id="ARBA00061639"/>
    </source>
</evidence>
<keyword evidence="7" id="KW-0547">Nucleotide-binding</keyword>
<dbReference type="SUPFAM" id="SSF49785">
    <property type="entry name" value="Galactose-binding domain-like"/>
    <property type="match status" value="1"/>
</dbReference>
<evidence type="ECO:0000256" key="5">
    <source>
        <dbReference type="ARBA" id="ARBA00022692"/>
    </source>
</evidence>
<dbReference type="EMBL" id="CAAKNF010000196">
    <property type="protein sequence ID" value="VIO88606.1"/>
    <property type="molecule type" value="Genomic_DNA"/>
</dbReference>
<evidence type="ECO:0000256" key="1">
    <source>
        <dbReference type="ARBA" id="ARBA00004251"/>
    </source>
</evidence>
<evidence type="ECO:0000256" key="4">
    <source>
        <dbReference type="ARBA" id="ARBA00022475"/>
    </source>
</evidence>
<dbReference type="GO" id="GO:0048680">
    <property type="term" value="P:positive regulation of axon regeneration"/>
    <property type="evidence" value="ECO:0007669"/>
    <property type="project" value="EnsemblMetazoa"/>
</dbReference>
<dbReference type="RefSeq" id="XP_042930995.1">
    <property type="nucleotide sequence ID" value="XM_043075061.1"/>
</dbReference>
<dbReference type="GO" id="GO:0008045">
    <property type="term" value="P:motor neuron axon guidance"/>
    <property type="evidence" value="ECO:0007669"/>
    <property type="project" value="EnsemblMetazoa"/>
</dbReference>
<evidence type="ECO:0000256" key="17">
    <source>
        <dbReference type="SAM" id="SignalP"/>
    </source>
</evidence>
<evidence type="ECO:0000256" key="3">
    <source>
        <dbReference type="ARBA" id="ARBA00004489"/>
    </source>
</evidence>
<dbReference type="GO" id="GO:0030424">
    <property type="term" value="C:axon"/>
    <property type="evidence" value="ECO:0007669"/>
    <property type="project" value="UniProtKB-SubCell"/>
</dbReference>
<dbReference type="PROSITE" id="PS50011">
    <property type="entry name" value="PROTEIN_KINASE_DOM"/>
    <property type="match status" value="1"/>
</dbReference>
<dbReference type="Pfam" id="PF21114">
    <property type="entry name" value="DDR1-2_DS-like"/>
    <property type="match status" value="1"/>
</dbReference>
<dbReference type="InterPro" id="IPR050122">
    <property type="entry name" value="RTK"/>
</dbReference>
<keyword evidence="8" id="KW-0067">ATP-binding</keyword>
<dbReference type="Gene3D" id="2.60.120.260">
    <property type="entry name" value="Galactose-binding domain-like"/>
    <property type="match status" value="1"/>
</dbReference>
<sequence length="836" mass="96116">MANLLSLLLVLLIELQETFPFSLKKCANPLGMESGLIKDNQLSASSSHDKDTTGPQNSRIRTERGSGAWCPRQQINSETVEWLQIDFDMDMVITAVETQGRFDGGRGLEYAPSYMLEYWRESLGTWARYKDGKQNEVMAGNSDTQSTVFRALDGGVVARNLRVIPVSEVTRTVCMRIELYGCSYRDQILSYVIPEGDIIDGLNLRDISYDGITNSSGYLVKGLGKLYDGAVGMDNFESYPEKWIGWNREKRGATITIEVLFAKKKIINAILFHVSNFLKSGAQVFKRAHVWFSSQGGGQYSPRTLHFNYIPDKNFQSARWVRIPVPSRIAKELRVELTFSKNSTWLLLSEIKFEFTNEMFKSDDMDDEEFDLDHPSNRGDTLTYFAINDASEDGTRWISIAVIISLLFLFCALIILFYLLWIYRRAFSRKGPFIVLKKNSKDVRMAVEKQTIKRTSPNAYCMTNDNMQNSLLEKLHANQSSGSEYAEPNYISNDMEIIGVNNTTICDPTKSLTNSTIHYASNDVCMRHPRQLGYALMENSMTSQIASGYDTNRSTNFVEIDSKCLRFHEHLGNSRFGEIWLCQLEQRTMVNKTFHRSRDNRREFEIIVGELSSLRHQNILEVIGVCFDGVLTSCIHEYIEQYLDQYLRSLNNEISYRTELLLSVSTQIAAGMSYLESKNFIHGNLSASNCMVANDGTVKLTNFNMAYTLDHLETDDPIDRGRMRWMSWEAVAEKKITIKGDVWSFGVTLWEVLNGCHKYPYKMMTDNDVYRNLLFMRQNGMLKFYLERPDFSSVNFYQEFILPCWNGNSEERPTFHSLHRRLQNVTCAQMSEDCYY</sequence>
<evidence type="ECO:0000313" key="21">
    <source>
        <dbReference type="Proteomes" id="UP000006672"/>
    </source>
</evidence>
<proteinExistence type="inferred from homology"/>
<evidence type="ECO:0000256" key="9">
    <source>
        <dbReference type="ARBA" id="ARBA00022989"/>
    </source>
</evidence>
<evidence type="ECO:0000256" key="2">
    <source>
        <dbReference type="ARBA" id="ARBA00004484"/>
    </source>
</evidence>
<feature type="region of interest" description="Disordered" evidence="15">
    <location>
        <begin position="43"/>
        <end position="68"/>
    </location>
</feature>
<dbReference type="Proteomes" id="UP000006672">
    <property type="component" value="Unassembled WGS sequence"/>
</dbReference>
<dbReference type="GO" id="GO:0051897">
    <property type="term" value="P:positive regulation of phosphatidylinositol 3-kinase/protein kinase B signal transduction"/>
    <property type="evidence" value="ECO:0007669"/>
    <property type="project" value="TreeGrafter"/>
</dbReference>
<evidence type="ECO:0000256" key="12">
    <source>
        <dbReference type="ARBA" id="ARBA00023170"/>
    </source>
</evidence>
<keyword evidence="12" id="KW-0675">Receptor</keyword>
<evidence type="ECO:0000256" key="16">
    <source>
        <dbReference type="SAM" id="Phobius"/>
    </source>
</evidence>
<accession>A0A4E9EY07</accession>
<evidence type="ECO:0000256" key="15">
    <source>
        <dbReference type="SAM" id="MobiDB-lite"/>
    </source>
</evidence>
<comment type="subcellular location">
    <subcellularLocation>
        <location evidence="1">Cell membrane</location>
        <topology evidence="1">Single-pass type I membrane protein</topology>
    </subcellularLocation>
    <subcellularLocation>
        <location evidence="3">Cell projection</location>
        <location evidence="3">Axon</location>
    </subcellularLocation>
    <subcellularLocation>
        <location evidence="2">Perikaryon</location>
    </subcellularLocation>
</comment>
<dbReference type="Gene3D" id="1.10.510.10">
    <property type="entry name" value="Transferase(Phosphotransferase) domain 1"/>
    <property type="match status" value="1"/>
</dbReference>
<evidence type="ECO:0000256" key="10">
    <source>
        <dbReference type="ARBA" id="ARBA00023136"/>
    </source>
</evidence>
<accession>A0A5S6PK67</accession>
<dbReference type="GO" id="GO:0005518">
    <property type="term" value="F:collagen binding"/>
    <property type="evidence" value="ECO:0007669"/>
    <property type="project" value="TreeGrafter"/>
</dbReference>
<dbReference type="InterPro" id="IPR001245">
    <property type="entry name" value="Ser-Thr/Tyr_kinase_cat_dom"/>
</dbReference>
<dbReference type="AlphaFoldDB" id="A0A4E9EY07"/>
<reference evidence="22" key="3">
    <citation type="submission" date="2019-12" db="UniProtKB">
        <authorList>
            <consortium name="WormBaseParasite"/>
        </authorList>
    </citation>
    <scope>IDENTIFICATION</scope>
</reference>
<dbReference type="Pfam" id="PF00754">
    <property type="entry name" value="F5_F8_type_C"/>
    <property type="match status" value="1"/>
</dbReference>
<keyword evidence="9 16" id="KW-1133">Transmembrane helix</keyword>
<keyword evidence="10 16" id="KW-0472">Membrane</keyword>
<keyword evidence="6 17" id="KW-0732">Signal</keyword>
<keyword evidence="13" id="KW-0325">Glycoprotein</keyword>
<evidence type="ECO:0000256" key="13">
    <source>
        <dbReference type="ARBA" id="ARBA00023180"/>
    </source>
</evidence>